<sequence>MSGLSRGCWAFQRDIKDSDLEDHWQREYDLHRDLTKQRATLDEQIHNKPGTSSTSEINQSIISGEAFRSEEIGGQWVWTVRADWVLHFKISRFYNSVAQYYYFQNDLIRAAEFYEKALCLSVSSGQTHYYQTAALIGLAHLKWYLGDYLAGKALACETQKVAQLNADLRHEAHALVIEALCLKDLGSYPKAIAQRERAQPLLALCDMARSPRAQGNMNNLADIYNTKSEYIRAREIHTMHLSCAVEQDIYNGAFSCLNLAEIDISLDTPIQDVQKNIDAALWQAYWVKSIRTSCINFTTS</sequence>
<organism evidence="1 2">
    <name type="scientific">Mycena pura</name>
    <dbReference type="NCBI Taxonomy" id="153505"/>
    <lineage>
        <taxon>Eukaryota</taxon>
        <taxon>Fungi</taxon>
        <taxon>Dikarya</taxon>
        <taxon>Basidiomycota</taxon>
        <taxon>Agaricomycotina</taxon>
        <taxon>Agaricomycetes</taxon>
        <taxon>Agaricomycetidae</taxon>
        <taxon>Agaricales</taxon>
        <taxon>Marasmiineae</taxon>
        <taxon>Mycenaceae</taxon>
        <taxon>Mycena</taxon>
    </lineage>
</organism>
<gene>
    <name evidence="1" type="ORF">GGX14DRAFT_403643</name>
</gene>
<dbReference type="InterPro" id="IPR011990">
    <property type="entry name" value="TPR-like_helical_dom_sf"/>
</dbReference>
<dbReference type="AlphaFoldDB" id="A0AAD6UXE3"/>
<comment type="caution">
    <text evidence="1">The sequence shown here is derived from an EMBL/GenBank/DDBJ whole genome shotgun (WGS) entry which is preliminary data.</text>
</comment>
<dbReference type="Gene3D" id="1.25.40.10">
    <property type="entry name" value="Tetratricopeptide repeat domain"/>
    <property type="match status" value="1"/>
</dbReference>
<dbReference type="EMBL" id="JARJCW010000087">
    <property type="protein sequence ID" value="KAJ7195907.1"/>
    <property type="molecule type" value="Genomic_DNA"/>
</dbReference>
<reference evidence="1" key="1">
    <citation type="submission" date="2023-03" db="EMBL/GenBank/DDBJ databases">
        <title>Massive genome expansion in bonnet fungi (Mycena s.s.) driven by repeated elements and novel gene families across ecological guilds.</title>
        <authorList>
            <consortium name="Lawrence Berkeley National Laboratory"/>
            <person name="Harder C.B."/>
            <person name="Miyauchi S."/>
            <person name="Viragh M."/>
            <person name="Kuo A."/>
            <person name="Thoen E."/>
            <person name="Andreopoulos B."/>
            <person name="Lu D."/>
            <person name="Skrede I."/>
            <person name="Drula E."/>
            <person name="Henrissat B."/>
            <person name="Morin E."/>
            <person name="Kohler A."/>
            <person name="Barry K."/>
            <person name="LaButti K."/>
            <person name="Morin E."/>
            <person name="Salamov A."/>
            <person name="Lipzen A."/>
            <person name="Mereny Z."/>
            <person name="Hegedus B."/>
            <person name="Baldrian P."/>
            <person name="Stursova M."/>
            <person name="Weitz H."/>
            <person name="Taylor A."/>
            <person name="Grigoriev I.V."/>
            <person name="Nagy L.G."/>
            <person name="Martin F."/>
            <person name="Kauserud H."/>
        </authorList>
    </citation>
    <scope>NUCLEOTIDE SEQUENCE</scope>
    <source>
        <strain evidence="1">9144</strain>
    </source>
</reference>
<dbReference type="Proteomes" id="UP001219525">
    <property type="component" value="Unassembled WGS sequence"/>
</dbReference>
<evidence type="ECO:0000313" key="2">
    <source>
        <dbReference type="Proteomes" id="UP001219525"/>
    </source>
</evidence>
<name>A0AAD6UXE3_9AGAR</name>
<keyword evidence="2" id="KW-1185">Reference proteome</keyword>
<accession>A0AAD6UXE3</accession>
<proteinExistence type="predicted"/>
<evidence type="ECO:0000313" key="1">
    <source>
        <dbReference type="EMBL" id="KAJ7195907.1"/>
    </source>
</evidence>
<protein>
    <submittedName>
        <fullName evidence="1">Uncharacterized protein</fullName>
    </submittedName>
</protein>
<dbReference type="SUPFAM" id="SSF48452">
    <property type="entry name" value="TPR-like"/>
    <property type="match status" value="1"/>
</dbReference>